<gene>
    <name evidence="2" type="ORF">SKAU_G00407980</name>
</gene>
<feature type="compositionally biased region" description="Polar residues" evidence="1">
    <location>
        <begin position="32"/>
        <end position="42"/>
    </location>
</feature>
<accession>A0A9Q1ID05</accession>
<organism evidence="2 3">
    <name type="scientific">Synaphobranchus kaupii</name>
    <name type="common">Kaup's arrowtooth eel</name>
    <dbReference type="NCBI Taxonomy" id="118154"/>
    <lineage>
        <taxon>Eukaryota</taxon>
        <taxon>Metazoa</taxon>
        <taxon>Chordata</taxon>
        <taxon>Craniata</taxon>
        <taxon>Vertebrata</taxon>
        <taxon>Euteleostomi</taxon>
        <taxon>Actinopterygii</taxon>
        <taxon>Neopterygii</taxon>
        <taxon>Teleostei</taxon>
        <taxon>Anguilliformes</taxon>
        <taxon>Synaphobranchidae</taxon>
        <taxon>Synaphobranchus</taxon>
    </lineage>
</organism>
<comment type="caution">
    <text evidence="2">The sequence shown here is derived from an EMBL/GenBank/DDBJ whole genome shotgun (WGS) entry which is preliminary data.</text>
</comment>
<feature type="region of interest" description="Disordered" evidence="1">
    <location>
        <begin position="28"/>
        <end position="52"/>
    </location>
</feature>
<dbReference type="Proteomes" id="UP001152622">
    <property type="component" value="Chromosome 21"/>
</dbReference>
<protein>
    <submittedName>
        <fullName evidence="2">Uncharacterized protein</fullName>
    </submittedName>
</protein>
<reference evidence="2" key="1">
    <citation type="journal article" date="2023" name="Science">
        <title>Genome structures resolve the early diversification of teleost fishes.</title>
        <authorList>
            <person name="Parey E."/>
            <person name="Louis A."/>
            <person name="Montfort J."/>
            <person name="Bouchez O."/>
            <person name="Roques C."/>
            <person name="Iampietro C."/>
            <person name="Lluch J."/>
            <person name="Castinel A."/>
            <person name="Donnadieu C."/>
            <person name="Desvignes T."/>
            <person name="Floi Bucao C."/>
            <person name="Jouanno E."/>
            <person name="Wen M."/>
            <person name="Mejri S."/>
            <person name="Dirks R."/>
            <person name="Jansen H."/>
            <person name="Henkel C."/>
            <person name="Chen W.J."/>
            <person name="Zahm M."/>
            <person name="Cabau C."/>
            <person name="Klopp C."/>
            <person name="Thompson A.W."/>
            <person name="Robinson-Rechavi M."/>
            <person name="Braasch I."/>
            <person name="Lecointre G."/>
            <person name="Bobe J."/>
            <person name="Postlethwait J.H."/>
            <person name="Berthelot C."/>
            <person name="Roest Crollius H."/>
            <person name="Guiguen Y."/>
        </authorList>
    </citation>
    <scope>NUCLEOTIDE SEQUENCE</scope>
    <source>
        <strain evidence="2">WJC10195</strain>
    </source>
</reference>
<name>A0A9Q1ID05_SYNKA</name>
<sequence>MATRLSPVLQTCLANVDRMLPNVHAAPLPKTRMTTDADSSPSRAPAGCFPPFRGRWKGTALAPAQR</sequence>
<proteinExistence type="predicted"/>
<evidence type="ECO:0000313" key="2">
    <source>
        <dbReference type="EMBL" id="KAJ8335159.1"/>
    </source>
</evidence>
<evidence type="ECO:0000313" key="3">
    <source>
        <dbReference type="Proteomes" id="UP001152622"/>
    </source>
</evidence>
<evidence type="ECO:0000256" key="1">
    <source>
        <dbReference type="SAM" id="MobiDB-lite"/>
    </source>
</evidence>
<dbReference type="EMBL" id="JAINUF010000021">
    <property type="protein sequence ID" value="KAJ8335159.1"/>
    <property type="molecule type" value="Genomic_DNA"/>
</dbReference>
<keyword evidence="3" id="KW-1185">Reference proteome</keyword>
<dbReference type="AlphaFoldDB" id="A0A9Q1ID05"/>